<organism evidence="1 2">
    <name type="scientific">Roseovarius marisflavi</name>
    <dbReference type="NCBI Taxonomy" id="1054996"/>
    <lineage>
        <taxon>Bacteria</taxon>
        <taxon>Pseudomonadati</taxon>
        <taxon>Pseudomonadota</taxon>
        <taxon>Alphaproteobacteria</taxon>
        <taxon>Rhodobacterales</taxon>
        <taxon>Roseobacteraceae</taxon>
        <taxon>Roseovarius</taxon>
    </lineage>
</organism>
<dbReference type="STRING" id="1054996.SAMN05444414_103145"/>
<gene>
    <name evidence="1" type="ORF">SAMN05444414_103145</name>
</gene>
<sequence length="32" mass="3453">MKGAFILLSVKNDAQGVDSEFNGSEKCNAEHL</sequence>
<dbReference type="EMBL" id="FRBN01000003">
    <property type="protein sequence ID" value="SHK97992.1"/>
    <property type="molecule type" value="Genomic_DNA"/>
</dbReference>
<evidence type="ECO:0000313" key="1">
    <source>
        <dbReference type="EMBL" id="SHK97992.1"/>
    </source>
</evidence>
<proteinExistence type="predicted"/>
<evidence type="ECO:0000313" key="2">
    <source>
        <dbReference type="Proteomes" id="UP000184191"/>
    </source>
</evidence>
<reference evidence="2" key="1">
    <citation type="submission" date="2016-11" db="EMBL/GenBank/DDBJ databases">
        <authorList>
            <person name="Varghese N."/>
            <person name="Submissions S."/>
        </authorList>
    </citation>
    <scope>NUCLEOTIDE SEQUENCE [LARGE SCALE GENOMIC DNA]</scope>
    <source>
        <strain evidence="2">DSM 29327</strain>
    </source>
</reference>
<dbReference type="AlphaFoldDB" id="A0A1M6WW40"/>
<dbReference type="Proteomes" id="UP000184191">
    <property type="component" value="Unassembled WGS sequence"/>
</dbReference>
<protein>
    <submittedName>
        <fullName evidence="1">Uncharacterized protein</fullName>
    </submittedName>
</protein>
<accession>A0A1M6WW40</accession>
<keyword evidence="2" id="KW-1185">Reference proteome</keyword>
<name>A0A1M6WW40_9RHOB</name>